<dbReference type="EMBL" id="DS027685">
    <property type="protein sequence ID" value="EAW25256.1"/>
    <property type="molecule type" value="Genomic_DNA"/>
</dbReference>
<protein>
    <submittedName>
        <fullName evidence="2">Uncharacterized protein</fullName>
    </submittedName>
</protein>
<feature type="region of interest" description="Disordered" evidence="1">
    <location>
        <begin position="23"/>
        <end position="79"/>
    </location>
</feature>
<gene>
    <name evidence="2" type="ORF">NFIA_107480</name>
</gene>
<sequence>MPAVWKLPHRGMLANFDGHAITISAHTPSAGDAPPPPGKKPTRRKRPDKAKKKEEKKNEDEAERGEKKGEAEGDKPSSE</sequence>
<accession>A1CXA4</accession>
<reference evidence="3" key="1">
    <citation type="journal article" date="2008" name="PLoS Genet.">
        <title>Genomic islands in the pathogenic filamentous fungus Aspergillus fumigatus.</title>
        <authorList>
            <person name="Fedorova N.D."/>
            <person name="Khaldi N."/>
            <person name="Joardar V.S."/>
            <person name="Maiti R."/>
            <person name="Amedeo P."/>
            <person name="Anderson M.J."/>
            <person name="Crabtree J."/>
            <person name="Silva J.C."/>
            <person name="Badger J.H."/>
            <person name="Albarraq A."/>
            <person name="Angiuoli S."/>
            <person name="Bussey H."/>
            <person name="Bowyer P."/>
            <person name="Cotty P.J."/>
            <person name="Dyer P.S."/>
            <person name="Egan A."/>
            <person name="Galens K."/>
            <person name="Fraser-Liggett C.M."/>
            <person name="Haas B.J."/>
            <person name="Inman J.M."/>
            <person name="Kent R."/>
            <person name="Lemieux S."/>
            <person name="Malavazi I."/>
            <person name="Orvis J."/>
            <person name="Roemer T."/>
            <person name="Ronning C.M."/>
            <person name="Sundaram J.P."/>
            <person name="Sutton G."/>
            <person name="Turner G."/>
            <person name="Venter J.C."/>
            <person name="White O.R."/>
            <person name="Whitty B.R."/>
            <person name="Youngman P."/>
            <person name="Wolfe K.H."/>
            <person name="Goldman G.H."/>
            <person name="Wortman J.R."/>
            <person name="Jiang B."/>
            <person name="Denning D.W."/>
            <person name="Nierman W.C."/>
        </authorList>
    </citation>
    <scope>NUCLEOTIDE SEQUENCE [LARGE SCALE GENOMIC DNA]</scope>
    <source>
        <strain evidence="3">ATCC 1020 / DSM 3700 / CBS 544.65 / FGSC A1164 / JCM 1740 / NRRL 181 / WB 181</strain>
    </source>
</reference>
<feature type="compositionally biased region" description="Basic residues" evidence="1">
    <location>
        <begin position="40"/>
        <end position="50"/>
    </location>
</feature>
<name>A1CXA4_NEOFI</name>
<keyword evidence="3" id="KW-1185">Reference proteome</keyword>
<dbReference type="GeneID" id="4593640"/>
<evidence type="ECO:0000256" key="1">
    <source>
        <dbReference type="SAM" id="MobiDB-lite"/>
    </source>
</evidence>
<feature type="compositionally biased region" description="Basic and acidic residues" evidence="1">
    <location>
        <begin position="51"/>
        <end position="79"/>
    </location>
</feature>
<evidence type="ECO:0000313" key="3">
    <source>
        <dbReference type="Proteomes" id="UP000006702"/>
    </source>
</evidence>
<evidence type="ECO:0000313" key="2">
    <source>
        <dbReference type="EMBL" id="EAW25256.1"/>
    </source>
</evidence>
<dbReference type="HOGENOM" id="CLU_2606580_0_0_1"/>
<dbReference type="RefSeq" id="XP_001267153.1">
    <property type="nucleotide sequence ID" value="XM_001267152.1"/>
</dbReference>
<dbReference type="AlphaFoldDB" id="A1CXA4"/>
<dbReference type="VEuPathDB" id="FungiDB:NFIA_107480"/>
<organism evidence="2 3">
    <name type="scientific">Neosartorya fischeri (strain ATCC 1020 / DSM 3700 / CBS 544.65 / FGSC A1164 / JCM 1740 / NRRL 181 / WB 181)</name>
    <name type="common">Aspergillus fischerianus</name>
    <dbReference type="NCBI Taxonomy" id="331117"/>
    <lineage>
        <taxon>Eukaryota</taxon>
        <taxon>Fungi</taxon>
        <taxon>Dikarya</taxon>
        <taxon>Ascomycota</taxon>
        <taxon>Pezizomycotina</taxon>
        <taxon>Eurotiomycetes</taxon>
        <taxon>Eurotiomycetidae</taxon>
        <taxon>Eurotiales</taxon>
        <taxon>Aspergillaceae</taxon>
        <taxon>Aspergillus</taxon>
        <taxon>Aspergillus subgen. Fumigati</taxon>
    </lineage>
</organism>
<dbReference type="Proteomes" id="UP000006702">
    <property type="component" value="Unassembled WGS sequence"/>
</dbReference>
<proteinExistence type="predicted"/>
<dbReference type="KEGG" id="nfi:NFIA_107480"/>